<dbReference type="InterPro" id="IPR017907">
    <property type="entry name" value="Znf_RING_CS"/>
</dbReference>
<dbReference type="EMBL" id="CM015716">
    <property type="protein sequence ID" value="KAF3690283.1"/>
    <property type="molecule type" value="Genomic_DNA"/>
</dbReference>
<dbReference type="PROSITE" id="PS00518">
    <property type="entry name" value="ZF_RING_1"/>
    <property type="match status" value="1"/>
</dbReference>
<evidence type="ECO:0000256" key="5">
    <source>
        <dbReference type="SAM" id="Coils"/>
    </source>
</evidence>
<keyword evidence="10" id="KW-1185">Reference proteome</keyword>
<keyword evidence="1" id="KW-0479">Metal-binding</keyword>
<evidence type="ECO:0000256" key="1">
    <source>
        <dbReference type="ARBA" id="ARBA00022723"/>
    </source>
</evidence>
<evidence type="ECO:0000313" key="10">
    <source>
        <dbReference type="Proteomes" id="UP000503349"/>
    </source>
</evidence>
<feature type="coiled-coil region" evidence="5">
    <location>
        <begin position="210"/>
        <end position="244"/>
    </location>
</feature>
<dbReference type="SMART" id="SM00336">
    <property type="entry name" value="BBOX"/>
    <property type="match status" value="1"/>
</dbReference>
<keyword evidence="2 4" id="KW-0863">Zinc-finger</keyword>
<protein>
    <submittedName>
        <fullName evidence="9">Zinc-binding protein A33</fullName>
    </submittedName>
</protein>
<evidence type="ECO:0000313" key="9">
    <source>
        <dbReference type="EMBL" id="KAF3690283.1"/>
    </source>
</evidence>
<dbReference type="Pfam" id="PF00643">
    <property type="entry name" value="zf-B_box"/>
    <property type="match status" value="1"/>
</dbReference>
<evidence type="ECO:0000256" key="4">
    <source>
        <dbReference type="PROSITE-ProRule" id="PRU00024"/>
    </source>
</evidence>
<dbReference type="InterPro" id="IPR003879">
    <property type="entry name" value="Butyrophylin_SPRY"/>
</dbReference>
<dbReference type="Gene3D" id="3.30.40.10">
    <property type="entry name" value="Zinc/RING finger domain, C3HC4 (zinc finger)"/>
    <property type="match status" value="1"/>
</dbReference>
<evidence type="ECO:0000259" key="6">
    <source>
        <dbReference type="PROSITE" id="PS50089"/>
    </source>
</evidence>
<evidence type="ECO:0000256" key="2">
    <source>
        <dbReference type="ARBA" id="ARBA00022771"/>
    </source>
</evidence>
<dbReference type="InterPro" id="IPR013083">
    <property type="entry name" value="Znf_RING/FYVE/PHD"/>
</dbReference>
<name>A0A6G1PJB0_CHAAH</name>
<accession>A0A6G1PJB0</accession>
<gene>
    <name evidence="9" type="ORF">EXN66_Car005955</name>
</gene>
<dbReference type="PROSITE" id="PS50119">
    <property type="entry name" value="ZF_BBOX"/>
    <property type="match status" value="1"/>
</dbReference>
<dbReference type="SUPFAM" id="SSF57845">
    <property type="entry name" value="B-box zinc-binding domain"/>
    <property type="match status" value="1"/>
</dbReference>
<dbReference type="Gene3D" id="3.30.160.60">
    <property type="entry name" value="Classic Zinc Finger"/>
    <property type="match status" value="1"/>
</dbReference>
<reference evidence="9 10" key="1">
    <citation type="submission" date="2019-02" db="EMBL/GenBank/DDBJ databases">
        <title>Opniocepnalus argus genome.</title>
        <authorList>
            <person name="Zhou C."/>
            <person name="Xiao S."/>
        </authorList>
    </citation>
    <scope>NUCLEOTIDE SEQUENCE [LARGE SCALE GENOMIC DNA]</scope>
    <source>
        <strain evidence="9">OARG1902GOOAL</strain>
        <tissue evidence="9">Muscle</tissue>
    </source>
</reference>
<proteinExistence type="predicted"/>
<dbReference type="SUPFAM" id="SSF57850">
    <property type="entry name" value="RING/U-box"/>
    <property type="match status" value="1"/>
</dbReference>
<reference evidence="10" key="2">
    <citation type="submission" date="2019-02" db="EMBL/GenBank/DDBJ databases">
        <title>Opniocepnalus argus Var Kimnra genome.</title>
        <authorList>
            <person name="Zhou C."/>
            <person name="Xiao S."/>
        </authorList>
    </citation>
    <scope>NUCLEOTIDE SEQUENCE [LARGE SCALE GENOMIC DNA]</scope>
</reference>
<dbReference type="SUPFAM" id="SSF49899">
    <property type="entry name" value="Concanavalin A-like lectins/glucanases"/>
    <property type="match status" value="1"/>
</dbReference>
<dbReference type="Gene3D" id="2.60.120.920">
    <property type="match status" value="1"/>
</dbReference>
<feature type="domain" description="RING-type" evidence="6">
    <location>
        <begin position="24"/>
        <end position="64"/>
    </location>
</feature>
<organism evidence="9 10">
    <name type="scientific">Channa argus</name>
    <name type="common">Northern snakehead</name>
    <name type="synonym">Ophicephalus argus</name>
    <dbReference type="NCBI Taxonomy" id="215402"/>
    <lineage>
        <taxon>Eukaryota</taxon>
        <taxon>Metazoa</taxon>
        <taxon>Chordata</taxon>
        <taxon>Craniata</taxon>
        <taxon>Vertebrata</taxon>
        <taxon>Euteleostomi</taxon>
        <taxon>Actinopterygii</taxon>
        <taxon>Neopterygii</taxon>
        <taxon>Teleostei</taxon>
        <taxon>Neoteleostei</taxon>
        <taxon>Acanthomorphata</taxon>
        <taxon>Anabantaria</taxon>
        <taxon>Anabantiformes</taxon>
        <taxon>Channoidei</taxon>
        <taxon>Channidae</taxon>
        <taxon>Channa</taxon>
    </lineage>
</organism>
<dbReference type="PROSITE" id="PS50188">
    <property type="entry name" value="B302_SPRY"/>
    <property type="match status" value="1"/>
</dbReference>
<feature type="domain" description="B30.2/SPRY" evidence="8">
    <location>
        <begin position="286"/>
        <end position="472"/>
    </location>
</feature>
<dbReference type="InterPro" id="IPR043136">
    <property type="entry name" value="B30.2/SPRY_sf"/>
</dbReference>
<dbReference type="InterPro" id="IPR000315">
    <property type="entry name" value="Znf_B-box"/>
</dbReference>
<dbReference type="AlphaFoldDB" id="A0A6G1PJB0"/>
<sequence length="486" mass="56085">MQSEGDRAFLRERMVYPSEEDLSCSVCQDIYKDPVVLSCSHIFCQGCLKSWWVEKQTYKCPVCEEVSLQNNPPVSPLIRNLCEAFLQKRDYRGSEDSGALCSLHFEKLKLFCLDHQQPVCVVCLHSKAHTDHRFSPIDEAAQDNKELLQNFLKPLQKKLELIQEFKLKCDETDEQIKNQAQHTEKQIREHFEKLHQFLQEEEEGRITALREEEELKSQMMKEKIEALKSEISALSDTIRDTEEELRAKDVLFLQNYKVSVEKVQQHPLLEHPELVSEAKIDVAKHLGNLTFNIWNKIKQMVSYSPVILDPNTTNPELPLNKDLSSMSDEERQDVPENTYTDHCCMFLGPDGSTSGTHSWDVEIEDNKDCVVGVLESSETEEDKVSGLWRIWLFNDEYTTQSLLGPTTSLPVKKIKKIRVHLDWTDRKLSFSDADAGTPLQTFTHTFTDGVIPCAKKLNNLQLMEMPEKEKTETCGEFKKEDKPNIQ</sequence>
<dbReference type="Proteomes" id="UP000503349">
    <property type="component" value="Chromosome 5"/>
</dbReference>
<feature type="domain" description="B box-type" evidence="7">
    <location>
        <begin position="96"/>
        <end position="137"/>
    </location>
</feature>
<dbReference type="PRINTS" id="PR01407">
    <property type="entry name" value="BUTYPHLNCDUF"/>
</dbReference>
<dbReference type="PROSITE" id="PS50089">
    <property type="entry name" value="ZF_RING_2"/>
    <property type="match status" value="1"/>
</dbReference>
<dbReference type="GO" id="GO:0008270">
    <property type="term" value="F:zinc ion binding"/>
    <property type="evidence" value="ECO:0007669"/>
    <property type="project" value="UniProtKB-KW"/>
</dbReference>
<dbReference type="InterPro" id="IPR001841">
    <property type="entry name" value="Znf_RING"/>
</dbReference>
<dbReference type="InterPro" id="IPR001870">
    <property type="entry name" value="B30.2/SPRY"/>
</dbReference>
<evidence type="ECO:0000259" key="7">
    <source>
        <dbReference type="PROSITE" id="PS50119"/>
    </source>
</evidence>
<dbReference type="SMART" id="SM00184">
    <property type="entry name" value="RING"/>
    <property type="match status" value="1"/>
</dbReference>
<dbReference type="Pfam" id="PF13445">
    <property type="entry name" value="zf-RING_UBOX"/>
    <property type="match status" value="1"/>
</dbReference>
<dbReference type="InterPro" id="IPR013320">
    <property type="entry name" value="ConA-like_dom_sf"/>
</dbReference>
<keyword evidence="5" id="KW-0175">Coiled coil</keyword>
<evidence type="ECO:0000259" key="8">
    <source>
        <dbReference type="PROSITE" id="PS50188"/>
    </source>
</evidence>
<evidence type="ECO:0000256" key="3">
    <source>
        <dbReference type="ARBA" id="ARBA00022833"/>
    </source>
</evidence>
<dbReference type="InterPro" id="IPR027370">
    <property type="entry name" value="Znf-RING_euk"/>
</dbReference>
<dbReference type="PANTHER" id="PTHR24103">
    <property type="entry name" value="E3 UBIQUITIN-PROTEIN LIGASE TRIM"/>
    <property type="match status" value="1"/>
</dbReference>
<dbReference type="OrthoDB" id="654191at2759"/>
<keyword evidence="3" id="KW-0862">Zinc</keyword>
<dbReference type="InterPro" id="IPR050143">
    <property type="entry name" value="TRIM/RBCC"/>
</dbReference>